<proteinExistence type="predicted"/>
<dbReference type="SUPFAM" id="SSF52540">
    <property type="entry name" value="P-loop containing nucleoside triphosphate hydrolases"/>
    <property type="match status" value="1"/>
</dbReference>
<dbReference type="Pfam" id="PF00071">
    <property type="entry name" value="Ras"/>
    <property type="match status" value="1"/>
</dbReference>
<dbReference type="InParanoid" id="G0QK92"/>
<dbReference type="PROSITE" id="PS51421">
    <property type="entry name" value="RAS"/>
    <property type="match status" value="1"/>
</dbReference>
<dbReference type="PROSITE" id="PS51419">
    <property type="entry name" value="RAB"/>
    <property type="match status" value="1"/>
</dbReference>
<dbReference type="PRINTS" id="PR00449">
    <property type="entry name" value="RASTRNSFRMNG"/>
</dbReference>
<evidence type="ECO:0000313" key="3">
    <source>
        <dbReference type="Proteomes" id="UP000008983"/>
    </source>
</evidence>
<sequence>MTQKKYLDNFIQTIKAILKFNKRPGKLNISQPKDTKRFKVLVLGDGNVGKSQILDRYISDQFDHKYKPTIAIDYKNKVIEQQKEIVQLNFWDFSGHPEFYEVRNEFYKESNAIILIFDVGLKRSLDGLDLWLREANDCGVQGLPTIVLGNKNDTSIRVVSEQEGFQWAKSRQFDYFDTSAYNGRGIEEAFKELIQKLLKAQ</sequence>
<dbReference type="InterPro" id="IPR005225">
    <property type="entry name" value="Small_GTP-bd"/>
</dbReference>
<evidence type="ECO:0000313" key="2">
    <source>
        <dbReference type="EMBL" id="EGR34368.1"/>
    </source>
</evidence>
<dbReference type="STRING" id="857967.G0QK92"/>
<dbReference type="InterPro" id="IPR027417">
    <property type="entry name" value="P-loop_NTPase"/>
</dbReference>
<dbReference type="GO" id="GO:0005525">
    <property type="term" value="F:GTP binding"/>
    <property type="evidence" value="ECO:0007669"/>
    <property type="project" value="InterPro"/>
</dbReference>
<dbReference type="SMART" id="SM00174">
    <property type="entry name" value="RHO"/>
    <property type="match status" value="1"/>
</dbReference>
<dbReference type="AlphaFoldDB" id="G0QK92"/>
<dbReference type="GeneID" id="14910558"/>
<keyword evidence="3" id="KW-1185">Reference proteome</keyword>
<dbReference type="RefSeq" id="XP_004039672.1">
    <property type="nucleotide sequence ID" value="XM_004039624.1"/>
</dbReference>
<dbReference type="eggNOG" id="KOG0098">
    <property type="taxonomic scope" value="Eukaryota"/>
</dbReference>
<organism evidence="2 3">
    <name type="scientific">Ichthyophthirius multifiliis</name>
    <name type="common">White spot disease agent</name>
    <name type="synonym">Ich</name>
    <dbReference type="NCBI Taxonomy" id="5932"/>
    <lineage>
        <taxon>Eukaryota</taxon>
        <taxon>Sar</taxon>
        <taxon>Alveolata</taxon>
        <taxon>Ciliophora</taxon>
        <taxon>Intramacronucleata</taxon>
        <taxon>Oligohymenophorea</taxon>
        <taxon>Hymenostomatida</taxon>
        <taxon>Ophryoglenina</taxon>
        <taxon>Ichthyophthirius</taxon>
    </lineage>
</organism>
<dbReference type="PANTHER" id="PTHR47978">
    <property type="match status" value="1"/>
</dbReference>
<evidence type="ECO:0000256" key="1">
    <source>
        <dbReference type="ARBA" id="ARBA00022741"/>
    </source>
</evidence>
<dbReference type="EMBL" id="GL983140">
    <property type="protein sequence ID" value="EGR34368.1"/>
    <property type="molecule type" value="Genomic_DNA"/>
</dbReference>
<accession>G0QK92</accession>
<dbReference type="OMA" id="TQACFLV"/>
<name>G0QK92_ICHMU</name>
<dbReference type="Gene3D" id="3.40.50.300">
    <property type="entry name" value="P-loop containing nucleotide triphosphate hydrolases"/>
    <property type="match status" value="1"/>
</dbReference>
<dbReference type="GO" id="GO:0003924">
    <property type="term" value="F:GTPase activity"/>
    <property type="evidence" value="ECO:0007669"/>
    <property type="project" value="InterPro"/>
</dbReference>
<keyword evidence="1" id="KW-0547">Nucleotide-binding</keyword>
<dbReference type="NCBIfam" id="TIGR00231">
    <property type="entry name" value="small_GTP"/>
    <property type="match status" value="1"/>
</dbReference>
<reference evidence="2 3" key="1">
    <citation type="submission" date="2011-07" db="EMBL/GenBank/DDBJ databases">
        <authorList>
            <person name="Coyne R."/>
            <person name="Brami D."/>
            <person name="Johnson J."/>
            <person name="Hostetler J."/>
            <person name="Hannick L."/>
            <person name="Clark T."/>
            <person name="Cassidy-Hanley D."/>
            <person name="Inman J."/>
        </authorList>
    </citation>
    <scope>NUCLEOTIDE SEQUENCE [LARGE SCALE GENOMIC DNA]</scope>
    <source>
        <strain evidence="2 3">G5</strain>
    </source>
</reference>
<protein>
    <submittedName>
        <fullName evidence="2">Ras family protein, putative</fullName>
    </submittedName>
</protein>
<dbReference type="SMART" id="SM00175">
    <property type="entry name" value="RAB"/>
    <property type="match status" value="1"/>
</dbReference>
<dbReference type="Proteomes" id="UP000008983">
    <property type="component" value="Unassembled WGS sequence"/>
</dbReference>
<gene>
    <name evidence="2" type="ORF">IMG5_014650</name>
</gene>
<dbReference type="OrthoDB" id="9989112at2759"/>
<dbReference type="InterPro" id="IPR001806">
    <property type="entry name" value="Small_GTPase"/>
</dbReference>
<dbReference type="SMART" id="SM00173">
    <property type="entry name" value="RAS"/>
    <property type="match status" value="1"/>
</dbReference>
<dbReference type="FunFam" id="3.40.50.300:FF:001447">
    <property type="entry name" value="Ras-related protein Rab-1B"/>
    <property type="match status" value="1"/>
</dbReference>